<feature type="non-terminal residue" evidence="1">
    <location>
        <position position="89"/>
    </location>
</feature>
<comment type="caution">
    <text evidence="1">The sequence shown here is derived from an EMBL/GenBank/DDBJ whole genome shotgun (WGS) entry which is preliminary data.</text>
</comment>
<accession>A0ABD2CIJ1</accession>
<evidence type="ECO:0000313" key="2">
    <source>
        <dbReference type="Proteomes" id="UP001607303"/>
    </source>
</evidence>
<sequence length="89" mass="10377">MMMMMTKMKMKIKMKMKDPRRWNAKGFDMVERIVLLSFFATVQACDPFTDAREIDRSFSFRRGWWWWWSVVVGDVGGGVGGGVDCEALE</sequence>
<protein>
    <submittedName>
        <fullName evidence="1">Uncharacterized protein</fullName>
    </submittedName>
</protein>
<proteinExistence type="predicted"/>
<evidence type="ECO:0000313" key="1">
    <source>
        <dbReference type="EMBL" id="KAL2744907.1"/>
    </source>
</evidence>
<dbReference type="Proteomes" id="UP001607303">
    <property type="component" value="Unassembled WGS sequence"/>
</dbReference>
<name>A0ABD2CIJ1_VESMC</name>
<gene>
    <name evidence="1" type="ORF">V1477_007449</name>
</gene>
<organism evidence="1 2">
    <name type="scientific">Vespula maculifrons</name>
    <name type="common">Eastern yellow jacket</name>
    <name type="synonym">Wasp</name>
    <dbReference type="NCBI Taxonomy" id="7453"/>
    <lineage>
        <taxon>Eukaryota</taxon>
        <taxon>Metazoa</taxon>
        <taxon>Ecdysozoa</taxon>
        <taxon>Arthropoda</taxon>
        <taxon>Hexapoda</taxon>
        <taxon>Insecta</taxon>
        <taxon>Pterygota</taxon>
        <taxon>Neoptera</taxon>
        <taxon>Endopterygota</taxon>
        <taxon>Hymenoptera</taxon>
        <taxon>Apocrita</taxon>
        <taxon>Aculeata</taxon>
        <taxon>Vespoidea</taxon>
        <taxon>Vespidae</taxon>
        <taxon>Vespinae</taxon>
        <taxon>Vespula</taxon>
    </lineage>
</organism>
<dbReference type="AlphaFoldDB" id="A0ABD2CIJ1"/>
<reference evidence="1 2" key="1">
    <citation type="journal article" date="2024" name="Ann. Entomol. Soc. Am.">
        <title>Genomic analyses of the southern and eastern yellowjacket wasps (Hymenoptera: Vespidae) reveal evolutionary signatures of social life.</title>
        <authorList>
            <person name="Catto M.A."/>
            <person name="Caine P.B."/>
            <person name="Orr S.E."/>
            <person name="Hunt B.G."/>
            <person name="Goodisman M.A.D."/>
        </authorList>
    </citation>
    <scope>NUCLEOTIDE SEQUENCE [LARGE SCALE GENOMIC DNA]</scope>
    <source>
        <strain evidence="1">232</strain>
        <tissue evidence="1">Head and thorax</tissue>
    </source>
</reference>
<keyword evidence="2" id="KW-1185">Reference proteome</keyword>
<dbReference type="EMBL" id="JAYRBN010000050">
    <property type="protein sequence ID" value="KAL2744907.1"/>
    <property type="molecule type" value="Genomic_DNA"/>
</dbReference>